<feature type="transmembrane region" description="Helical" evidence="6">
    <location>
        <begin position="399"/>
        <end position="421"/>
    </location>
</feature>
<feature type="transmembrane region" description="Helical" evidence="6">
    <location>
        <begin position="276"/>
        <end position="300"/>
    </location>
</feature>
<evidence type="ECO:0000313" key="8">
    <source>
        <dbReference type="EMBL" id="NHN31801.1"/>
    </source>
</evidence>
<sequence>MSSKEQVGKLEEQEAKRKEKLWTKDFVLLGLSCLFLFLAFEMLLPALPLYVAQIGGSTSEIGIVMGCFTLTAVLIRPVSGYAADTYGKKLLLIIGGVLCLVATGFYYAAISVTGLLIIRLLHGFGFGIATTLYGTMASDMVPPSRMGEGMGYFGLANTIAISIGPFFGVIIMESLGYQTLIMVSGSILSLACIFNLIVKATAHRPASRMPDIAEADSAFTAIAHGAVVIEPAIEHSSEPIQVRELDSKAPEQAMLSSQLKDKTAISWSSRLVERKALFPSLLGMMAGFGFGGILSFITLFGKEVGIANIGYFFLVVSLFEVLVRLVSGRIFDTKGPFWVIFPSAILTCIATIILSYAGSMVTMLVAAAFFGLGFGAMFPALQAWVITRVDPESRGSATATFYNLFDIGIASGAILLGIIAGMTGYGMMFRLSSLTYVVLIAMYMVYEFRAQKAS</sequence>
<evidence type="ECO:0000313" key="9">
    <source>
        <dbReference type="Proteomes" id="UP001165962"/>
    </source>
</evidence>
<feature type="transmembrane region" description="Helical" evidence="6">
    <location>
        <begin position="26"/>
        <end position="49"/>
    </location>
</feature>
<dbReference type="Pfam" id="PF07690">
    <property type="entry name" value="MFS_1"/>
    <property type="match status" value="1"/>
</dbReference>
<accession>A0ABX0J905</accession>
<feature type="transmembrane region" description="Helical" evidence="6">
    <location>
        <begin position="90"/>
        <end position="110"/>
    </location>
</feature>
<dbReference type="InterPro" id="IPR052714">
    <property type="entry name" value="MFS_Exporter"/>
</dbReference>
<gene>
    <name evidence="8" type="ORF">G9U52_18355</name>
</gene>
<dbReference type="RefSeq" id="WP_166152088.1">
    <property type="nucleotide sequence ID" value="NZ_JAAOIW010000006.1"/>
</dbReference>
<dbReference type="PROSITE" id="PS50850">
    <property type="entry name" value="MFS"/>
    <property type="match status" value="1"/>
</dbReference>
<evidence type="ECO:0000256" key="1">
    <source>
        <dbReference type="ARBA" id="ARBA00004651"/>
    </source>
</evidence>
<name>A0ABX0J905_9BACL</name>
<feature type="transmembrane region" description="Helical" evidence="6">
    <location>
        <begin position="427"/>
        <end position="446"/>
    </location>
</feature>
<keyword evidence="2" id="KW-0813">Transport</keyword>
<organism evidence="8 9">
    <name type="scientific">Paenibacillus agricola</name>
    <dbReference type="NCBI Taxonomy" id="2716264"/>
    <lineage>
        <taxon>Bacteria</taxon>
        <taxon>Bacillati</taxon>
        <taxon>Bacillota</taxon>
        <taxon>Bacilli</taxon>
        <taxon>Bacillales</taxon>
        <taxon>Paenibacillaceae</taxon>
        <taxon>Paenibacillus</taxon>
    </lineage>
</organism>
<dbReference type="InterPro" id="IPR011701">
    <property type="entry name" value="MFS"/>
</dbReference>
<dbReference type="InterPro" id="IPR036259">
    <property type="entry name" value="MFS_trans_sf"/>
</dbReference>
<keyword evidence="9" id="KW-1185">Reference proteome</keyword>
<feature type="transmembrane region" description="Helical" evidence="6">
    <location>
        <begin position="149"/>
        <end position="171"/>
    </location>
</feature>
<keyword evidence="5 6" id="KW-0472">Membrane</keyword>
<feature type="transmembrane region" description="Helical" evidence="6">
    <location>
        <begin position="363"/>
        <end position="387"/>
    </location>
</feature>
<proteinExistence type="predicted"/>
<evidence type="ECO:0000256" key="5">
    <source>
        <dbReference type="ARBA" id="ARBA00023136"/>
    </source>
</evidence>
<feature type="transmembrane region" description="Helical" evidence="6">
    <location>
        <begin position="177"/>
        <end position="198"/>
    </location>
</feature>
<evidence type="ECO:0000256" key="4">
    <source>
        <dbReference type="ARBA" id="ARBA00022989"/>
    </source>
</evidence>
<evidence type="ECO:0000256" key="2">
    <source>
        <dbReference type="ARBA" id="ARBA00022448"/>
    </source>
</evidence>
<keyword evidence="4 6" id="KW-1133">Transmembrane helix</keyword>
<dbReference type="InterPro" id="IPR020846">
    <property type="entry name" value="MFS_dom"/>
</dbReference>
<keyword evidence="3 6" id="KW-0812">Transmembrane</keyword>
<dbReference type="Proteomes" id="UP001165962">
    <property type="component" value="Unassembled WGS sequence"/>
</dbReference>
<feature type="transmembrane region" description="Helical" evidence="6">
    <location>
        <begin position="306"/>
        <end position="325"/>
    </location>
</feature>
<dbReference type="PANTHER" id="PTHR23531">
    <property type="entry name" value="QUINOLENE RESISTANCE PROTEIN NORA"/>
    <property type="match status" value="1"/>
</dbReference>
<protein>
    <submittedName>
        <fullName evidence="8">MFS transporter</fullName>
    </submittedName>
</protein>
<evidence type="ECO:0000256" key="6">
    <source>
        <dbReference type="SAM" id="Phobius"/>
    </source>
</evidence>
<feature type="transmembrane region" description="Helical" evidence="6">
    <location>
        <begin position="61"/>
        <end position="78"/>
    </location>
</feature>
<feature type="domain" description="Major facilitator superfamily (MFS) profile" evidence="7">
    <location>
        <begin position="25"/>
        <end position="450"/>
    </location>
</feature>
<dbReference type="CDD" id="cd17489">
    <property type="entry name" value="MFS_YfcJ_like"/>
    <property type="match status" value="1"/>
</dbReference>
<evidence type="ECO:0000259" key="7">
    <source>
        <dbReference type="PROSITE" id="PS50850"/>
    </source>
</evidence>
<comment type="subcellular location">
    <subcellularLocation>
        <location evidence="1">Cell membrane</location>
        <topology evidence="1">Multi-pass membrane protein</topology>
    </subcellularLocation>
</comment>
<feature type="transmembrane region" description="Helical" evidence="6">
    <location>
        <begin position="116"/>
        <end position="137"/>
    </location>
</feature>
<dbReference type="SUPFAM" id="SSF103473">
    <property type="entry name" value="MFS general substrate transporter"/>
    <property type="match status" value="1"/>
</dbReference>
<reference evidence="8" key="1">
    <citation type="submission" date="2020-03" db="EMBL/GenBank/DDBJ databases">
        <title>Draft sequencing of Paenibacilllus sp. S3N08.</title>
        <authorList>
            <person name="Kim D.-U."/>
        </authorList>
    </citation>
    <scope>NUCLEOTIDE SEQUENCE</scope>
    <source>
        <strain evidence="8">S3N08</strain>
    </source>
</reference>
<comment type="caution">
    <text evidence="8">The sequence shown here is derived from an EMBL/GenBank/DDBJ whole genome shotgun (WGS) entry which is preliminary data.</text>
</comment>
<evidence type="ECO:0000256" key="3">
    <source>
        <dbReference type="ARBA" id="ARBA00022692"/>
    </source>
</evidence>
<dbReference type="PANTHER" id="PTHR23531:SF2">
    <property type="entry name" value="PERMEASE"/>
    <property type="match status" value="1"/>
</dbReference>
<feature type="transmembrane region" description="Helical" evidence="6">
    <location>
        <begin position="337"/>
        <end position="357"/>
    </location>
</feature>
<dbReference type="EMBL" id="JAAOIW010000006">
    <property type="protein sequence ID" value="NHN31801.1"/>
    <property type="molecule type" value="Genomic_DNA"/>
</dbReference>
<dbReference type="Gene3D" id="1.20.1250.20">
    <property type="entry name" value="MFS general substrate transporter like domains"/>
    <property type="match status" value="1"/>
</dbReference>